<feature type="coiled-coil region" evidence="5">
    <location>
        <begin position="580"/>
        <end position="650"/>
    </location>
</feature>
<keyword evidence="4" id="KW-0572">Peptidoglycan-anchor</keyword>
<evidence type="ECO:0000313" key="9">
    <source>
        <dbReference type="Proteomes" id="UP000070136"/>
    </source>
</evidence>
<feature type="coiled-coil region" evidence="5">
    <location>
        <begin position="986"/>
        <end position="1115"/>
    </location>
</feature>
<dbReference type="PROSITE" id="PS50847">
    <property type="entry name" value="GRAM_POS_ANCHORING"/>
    <property type="match status" value="1"/>
</dbReference>
<dbReference type="InterPro" id="IPR011439">
    <property type="entry name" value="DUF1542"/>
</dbReference>
<feature type="region of interest" description="Disordered" evidence="6">
    <location>
        <begin position="1"/>
        <end position="31"/>
    </location>
</feature>
<dbReference type="EMBL" id="LQOA01000002">
    <property type="protein sequence ID" value="KXU00628.1"/>
    <property type="molecule type" value="Genomic_DNA"/>
</dbReference>
<keyword evidence="5" id="KW-0175">Coiled coil</keyword>
<dbReference type="PATRIC" id="fig|28037.234.peg.74"/>
<dbReference type="Pfam" id="PF07554">
    <property type="entry name" value="FIVAR"/>
    <property type="match status" value="4"/>
</dbReference>
<proteinExistence type="predicted"/>
<accession>A0A139QDL6</accession>
<feature type="coiled-coil region" evidence="5">
    <location>
        <begin position="308"/>
        <end position="359"/>
    </location>
</feature>
<feature type="coiled-coil region" evidence="5">
    <location>
        <begin position="162"/>
        <end position="242"/>
    </location>
</feature>
<evidence type="ECO:0000259" key="7">
    <source>
        <dbReference type="PROSITE" id="PS50847"/>
    </source>
</evidence>
<evidence type="ECO:0000256" key="2">
    <source>
        <dbReference type="ARBA" id="ARBA00022525"/>
    </source>
</evidence>
<evidence type="ECO:0000256" key="3">
    <source>
        <dbReference type="ARBA" id="ARBA00022729"/>
    </source>
</evidence>
<evidence type="ECO:0000256" key="5">
    <source>
        <dbReference type="SAM" id="Coils"/>
    </source>
</evidence>
<feature type="coiled-coil region" evidence="5">
    <location>
        <begin position="432"/>
        <end position="548"/>
    </location>
</feature>
<keyword evidence="1" id="KW-0134">Cell wall</keyword>
<keyword evidence="3" id="KW-0732">Signal</keyword>
<reference evidence="8 9" key="1">
    <citation type="submission" date="2016-01" db="EMBL/GenBank/DDBJ databases">
        <title>Highly variable Streptococcus oralis are common among viridans streptococci isolated from primates.</title>
        <authorList>
            <person name="Denapaite D."/>
            <person name="Rieger M."/>
            <person name="Koendgen S."/>
            <person name="Brueckner R."/>
            <person name="Ochigava I."/>
            <person name="Kappeler P."/>
            <person name="Maetz-Rensing K."/>
            <person name="Leendertz F."/>
            <person name="Hakenbeck R."/>
        </authorList>
    </citation>
    <scope>NUCLEOTIDE SEQUENCE [LARGE SCALE GENOMIC DNA]</scope>
    <source>
        <strain evidence="8 9">DD28</strain>
    </source>
</reference>
<dbReference type="Pfam" id="PF07564">
    <property type="entry name" value="DUF1542"/>
    <property type="match status" value="7"/>
</dbReference>
<sequence>MLVEKATDEQKTALEGAEAALTPAEESTLAGTKTPTSIAAYKNAVDAIQTQLTEAKAKAADLVTKAGQNNATKAEAAEAIAKVEALKVELAKANALLKDKANTGDLAAAKEELKALAGEANVTDGKTTSTTEAYDAAKQAADAAVTAAEGIINNADSTPEQVAEALTNVKAKKAELEKAKAALVDKATEAQKAKLEADAAKLTKADTTGKTQDSIDAYNEKYTQLTTELEEAKAKAAAVKAAGDNASEHAALKAQEAVDAVQAKLGAAKATLVDKATEEQVAELRKAEAALTPAEESTLAETKTPASIAAYKNAVDAIQSQLTEAKTTAADLVTKAGQNNATKAEAAAAIAKVEALKAKLVDATALLKDKANTGDLATAKDELKALAGVANVTDGKTTSTTEAYDAAKQAADAAVTAAEGIINNADSTPEEVATALTNVKAKKAELEKAKATLLDKITQDQKDDLANAEENLKLADTTGKTKDSIKAYNDEVAKLSDELVAAKQAAKDLLAKGDNAGELEAYRVQAQINKLKSKLSEAAKLLKDIDKSAAKKEVEDAAKKATDAIVANNDLTPEQKESAKAKVADAANKANAEIDKATTENDVTAAKNAGKFAIEKEAAKAEVEATKAAKEKAINANDKLSDDEKRAANEATVKAANAAEKAIDAATDQATVDSAKTTGITAVTAVNPVGKDKALDVIQKATEAKLAEIDKNEKLSDNEKAKAKAKVAKTAIDAVNAIIAATDQTAVDSAQTTGTTAVATVNPVGKEKALDAIQKATEDKLAEIDRDDKLSDKEKDKAKAEVAKAAIDAVNAINAATDQAAVDAKQAEGTKAVSEVNPVGKDKAKAEIEETKAAKEKAIDSNPDLTDAQKAEAKAKIAEEAKKAIDAIDKAKTTEEVASAKESGKLAIEKEAEKAEIEAAKAAKEKAIDARTDLTDDEKAKAKAKVAEEAKKAIEAIGNAKTHNDASAKTETGKDDIKKINPIGGKETAKKAIDEALAAKEKAIDARTDLLPEEKEAAKKAAREEAEAAKNAIDKATTSDDIKKVLDNGLDKIAKVNPLGAKEEAKKSIEERLADKEKEIDARTDLTPEEKAKAKELAREEAKAAKDAIDKATSIEGIEKALRPFLYQIDQDALVFDRPELDIKAALQASVTGVVTVERGKAISQADIISKLNLPETVTVMNIDLPDTTTLGRKFAKVTLRLPGGKETTVNVPVEVTPQKNKDVIPSYNGGNDGNSGNNAANNTDAKVNKAKLEGAIHQLDELIIKELAKLDAETAKEANDLLADAKKVFANADASQAEVDAMVKRIEDFMAEVAPATNHATPANDQAAQTPAVAPATTQAANARKAAKELPNTGTADSTVAMVAAAASALLGLGLAGRRRKEDEEA</sequence>
<protein>
    <recommendedName>
        <fullName evidence="7">Gram-positive cocci surface proteins LPxTG domain-containing protein</fullName>
    </recommendedName>
</protein>
<dbReference type="Proteomes" id="UP000070136">
    <property type="component" value="Unassembled WGS sequence"/>
</dbReference>
<dbReference type="InterPro" id="IPR019931">
    <property type="entry name" value="LPXTG_anchor"/>
</dbReference>
<feature type="coiled-coil region" evidence="5">
    <location>
        <begin position="905"/>
        <end position="937"/>
    </location>
</feature>
<dbReference type="OrthoDB" id="2237760at2"/>
<evidence type="ECO:0000313" key="8">
    <source>
        <dbReference type="EMBL" id="KXU00628.1"/>
    </source>
</evidence>
<feature type="coiled-coil region" evidence="5">
    <location>
        <begin position="38"/>
        <end position="103"/>
    </location>
</feature>
<evidence type="ECO:0000256" key="6">
    <source>
        <dbReference type="SAM" id="MobiDB-lite"/>
    </source>
</evidence>
<feature type="domain" description="Gram-positive cocci surface proteins LPxTG" evidence="7">
    <location>
        <begin position="1351"/>
        <end position="1387"/>
    </location>
</feature>
<dbReference type="Pfam" id="PF00746">
    <property type="entry name" value="Gram_pos_anchor"/>
    <property type="match status" value="1"/>
</dbReference>
<organism evidence="8 9">
    <name type="scientific">Streptococcus mitis</name>
    <dbReference type="NCBI Taxonomy" id="28037"/>
    <lineage>
        <taxon>Bacteria</taxon>
        <taxon>Bacillati</taxon>
        <taxon>Bacillota</taxon>
        <taxon>Bacilli</taxon>
        <taxon>Lactobacillales</taxon>
        <taxon>Streptococcaceae</taxon>
        <taxon>Streptococcus</taxon>
        <taxon>Streptococcus mitis group</taxon>
    </lineage>
</organism>
<gene>
    <name evidence="8" type="ORF">SMIDD28_00070</name>
</gene>
<evidence type="ECO:0000256" key="4">
    <source>
        <dbReference type="ARBA" id="ARBA00023088"/>
    </source>
</evidence>
<feature type="region of interest" description="Disordered" evidence="6">
    <location>
        <begin position="1221"/>
        <end position="1243"/>
    </location>
</feature>
<keyword evidence="2" id="KW-0964">Secreted</keyword>
<evidence type="ECO:0000256" key="1">
    <source>
        <dbReference type="ARBA" id="ARBA00022512"/>
    </source>
</evidence>
<comment type="caution">
    <text evidence="8">The sequence shown here is derived from an EMBL/GenBank/DDBJ whole genome shotgun (WGS) entry which is preliminary data.</text>
</comment>
<name>A0A139QDL6_STRMT</name>
<feature type="compositionally biased region" description="Basic and acidic residues" evidence="6">
    <location>
        <begin position="1"/>
        <end position="12"/>
    </location>
</feature>
<dbReference type="NCBIfam" id="TIGR01167">
    <property type="entry name" value="LPXTG_anchor"/>
    <property type="match status" value="1"/>
</dbReference>